<dbReference type="EMBL" id="JACOFU010000001">
    <property type="protein sequence ID" value="MBC3830133.1"/>
    <property type="molecule type" value="Genomic_DNA"/>
</dbReference>
<gene>
    <name evidence="2" type="ORF">H8K33_01265</name>
</gene>
<keyword evidence="1" id="KW-0732">Signal</keyword>
<sequence length="266" mass="29472">MKKIAYLMILSALGTICSSAHAQNFRSEQFSTVSVPAYSYYQTPLVSVSSSQTLTMSSPFDASYTPAKQNKRGLFVNQVNSSKIHFSKSGKLDYGLSFDTERQRSSSFEDYSGSSNNSEFGANFATSAFVNYRINANYALGSAIAVGVGKQSGTQLSVAAKANRVFNKRHELTAVFSVNWNSPNNLSKNSLSMQDWRQSQHYLSLNANSLSRTELRIGSSWNWNIDTNWTLSTGISARHHLNSPAKNPFVTQRTPVTIFSVATYRF</sequence>
<evidence type="ECO:0000313" key="2">
    <source>
        <dbReference type="EMBL" id="MBC3830133.1"/>
    </source>
</evidence>
<organism evidence="2 3">
    <name type="scientific">Undibacterium amnicola</name>
    <dbReference type="NCBI Taxonomy" id="1834038"/>
    <lineage>
        <taxon>Bacteria</taxon>
        <taxon>Pseudomonadati</taxon>
        <taxon>Pseudomonadota</taxon>
        <taxon>Betaproteobacteria</taxon>
        <taxon>Burkholderiales</taxon>
        <taxon>Oxalobacteraceae</taxon>
        <taxon>Undibacterium</taxon>
    </lineage>
</organism>
<evidence type="ECO:0000313" key="3">
    <source>
        <dbReference type="Proteomes" id="UP000643610"/>
    </source>
</evidence>
<evidence type="ECO:0000256" key="1">
    <source>
        <dbReference type="SAM" id="SignalP"/>
    </source>
</evidence>
<feature type="chain" id="PRO_5047050716" description="MipA/OmpV family protein" evidence="1">
    <location>
        <begin position="23"/>
        <end position="266"/>
    </location>
</feature>
<comment type="caution">
    <text evidence="2">The sequence shown here is derived from an EMBL/GenBank/DDBJ whole genome shotgun (WGS) entry which is preliminary data.</text>
</comment>
<proteinExistence type="predicted"/>
<accession>A0ABR6XLJ3</accession>
<feature type="signal peptide" evidence="1">
    <location>
        <begin position="1"/>
        <end position="22"/>
    </location>
</feature>
<evidence type="ECO:0008006" key="4">
    <source>
        <dbReference type="Google" id="ProtNLM"/>
    </source>
</evidence>
<reference evidence="2 3" key="1">
    <citation type="submission" date="2020-08" db="EMBL/GenBank/DDBJ databases">
        <title>Novel species isolated from subtropical streams in China.</title>
        <authorList>
            <person name="Lu H."/>
        </authorList>
    </citation>
    <scope>NUCLEOTIDE SEQUENCE [LARGE SCALE GENOMIC DNA]</scope>
    <source>
        <strain evidence="2 3">KCTC 52442</strain>
    </source>
</reference>
<dbReference type="Proteomes" id="UP000643610">
    <property type="component" value="Unassembled WGS sequence"/>
</dbReference>
<name>A0ABR6XLJ3_9BURK</name>
<protein>
    <recommendedName>
        <fullName evidence="4">MipA/OmpV family protein</fullName>
    </recommendedName>
</protein>
<keyword evidence="3" id="KW-1185">Reference proteome</keyword>